<dbReference type="EMBL" id="SOAA01000023">
    <property type="protein sequence ID" value="TDS28040.1"/>
    <property type="molecule type" value="Genomic_DNA"/>
</dbReference>
<gene>
    <name evidence="2" type="ORF">BY453_12318</name>
</gene>
<reference evidence="2 3" key="1">
    <citation type="submission" date="2019-03" db="EMBL/GenBank/DDBJ databases">
        <title>Deep subsurface shale carbon reservoir microbial communities from Ohio and West Virginia, USA.</title>
        <authorList>
            <person name="Wrighton K."/>
        </authorList>
    </citation>
    <scope>NUCLEOTIDE SEQUENCE [LARGE SCALE GENOMIC DNA]</scope>
    <source>
        <strain evidence="2 3">UTICA-S4D12</strain>
    </source>
</reference>
<proteinExistence type="predicted"/>
<feature type="transmembrane region" description="Helical" evidence="1">
    <location>
        <begin position="218"/>
        <end position="239"/>
    </location>
</feature>
<sequence>MSSLLFISAYILNWILSSTLHFIAYYRGTDSESDIIVTSFLKLPKNKKEIIYYLLSPDYYSASSIKNNNLLKTNKHYYGNFIRKSNFYNFIFSGLLFFALFWLPEYFQPVLDFIKFFWGIRVVSRSFEIIIAFVRDVIDDDKKTSDIKSNERIKLAIFSYFEIIIIYAGIYFLLPGCTEFSNLVNIFFYIYKSIGISTLTNVDYSWYSKFKEVFLTDFFKILQLFTSISLLYFALAKYISSKK</sequence>
<keyword evidence="1" id="KW-0812">Transmembrane</keyword>
<feature type="transmembrane region" description="Helical" evidence="1">
    <location>
        <begin position="87"/>
        <end position="104"/>
    </location>
</feature>
<feature type="transmembrane region" description="Helical" evidence="1">
    <location>
        <begin position="116"/>
        <end position="134"/>
    </location>
</feature>
<dbReference type="AlphaFoldDB" id="A0A4R7E0B1"/>
<feature type="transmembrane region" description="Helical" evidence="1">
    <location>
        <begin position="155"/>
        <end position="174"/>
    </location>
</feature>
<dbReference type="RefSeq" id="WP_133618282.1">
    <property type="nucleotide sequence ID" value="NZ_SOAA01000023.1"/>
</dbReference>
<evidence type="ECO:0000313" key="2">
    <source>
        <dbReference type="EMBL" id="TDS28040.1"/>
    </source>
</evidence>
<name>A0A4R7E0B1_9FIRM</name>
<accession>A0A4R7E0B1</accession>
<dbReference type="Proteomes" id="UP000295758">
    <property type="component" value="Unassembled WGS sequence"/>
</dbReference>
<evidence type="ECO:0000256" key="1">
    <source>
        <dbReference type="SAM" id="Phobius"/>
    </source>
</evidence>
<keyword evidence="1" id="KW-1133">Transmembrane helix</keyword>
<protein>
    <submittedName>
        <fullName evidence="2">Uncharacterized protein</fullName>
    </submittedName>
</protein>
<comment type="caution">
    <text evidence="2">The sequence shown here is derived from an EMBL/GenBank/DDBJ whole genome shotgun (WGS) entry which is preliminary data.</text>
</comment>
<evidence type="ECO:0000313" key="3">
    <source>
        <dbReference type="Proteomes" id="UP000295758"/>
    </source>
</evidence>
<keyword evidence="1" id="KW-0472">Membrane</keyword>
<feature type="transmembrane region" description="Helical" evidence="1">
    <location>
        <begin position="6"/>
        <end position="26"/>
    </location>
</feature>
<organism evidence="2 3">
    <name type="scientific">Halanaerobium congolense</name>
    <dbReference type="NCBI Taxonomy" id="54121"/>
    <lineage>
        <taxon>Bacteria</taxon>
        <taxon>Bacillati</taxon>
        <taxon>Bacillota</taxon>
        <taxon>Clostridia</taxon>
        <taxon>Halanaerobiales</taxon>
        <taxon>Halanaerobiaceae</taxon>
        <taxon>Halanaerobium</taxon>
    </lineage>
</organism>